<organism evidence="4 5">
    <name type="scientific">Quercus rubra</name>
    <name type="common">Northern red oak</name>
    <name type="synonym">Quercus borealis</name>
    <dbReference type="NCBI Taxonomy" id="3512"/>
    <lineage>
        <taxon>Eukaryota</taxon>
        <taxon>Viridiplantae</taxon>
        <taxon>Streptophyta</taxon>
        <taxon>Embryophyta</taxon>
        <taxon>Tracheophyta</taxon>
        <taxon>Spermatophyta</taxon>
        <taxon>Magnoliopsida</taxon>
        <taxon>eudicotyledons</taxon>
        <taxon>Gunneridae</taxon>
        <taxon>Pentapetalae</taxon>
        <taxon>rosids</taxon>
        <taxon>fabids</taxon>
        <taxon>Fagales</taxon>
        <taxon>Fagaceae</taxon>
        <taxon>Quercus</taxon>
    </lineage>
</organism>
<sequence>MDQLLESKGKSGDSMAANLGEEEQTQKGKEVGDQQKEQQAEAEATEEDDHEEEEDQEDNHKEEDENEDETDIEHLKSVPKEMKQLQHFNHPEHPLVFSEDRIHGEYCLVCGEPILGPSYSCKECGWYSYHKSCAELPLGLLHHPLHPLHPLLLFSEGHYEVNKDFSNCQVCKENRWEYCYGCFRCNFKLHIRCGSLAPTTEAPEVHHHPLTPYWKWMTFTCDLCGKEDKGMPYVCTSCGFGIHRQCAYLPRRLKVVRHNHPLNLIHSLELHQSNSQLCQLCFLKVDTNYALYYCSRCDFVAHLDCAIARGNMEDISMLENVDSKLDQSIDSEICKVIKTAVGEDGTEIATEIEHFGHEHHLKLTDEVPNNKICDGCVRAILSPSFYSCVESDCSFFLHISCTKLPKIKQHPLHQHPLTLTFRKYGFGCNACGQRCNGLMYFCQRCYFRLDVQCSLASNTLTHACHEHPLYLSITNNRQKCSICGSERYQVFRCTTCEFVLDFKCATLPQTAWYYQHEHPFTLCYSPEDDSNEYYCDICEEERDSKQWFYYCEDCSYPAHSNCIIRGEPNYKEHM</sequence>
<dbReference type="AlphaFoldDB" id="A0AAN7FLP6"/>
<dbReference type="Proteomes" id="UP001324115">
    <property type="component" value="Unassembled WGS sequence"/>
</dbReference>
<feature type="region of interest" description="Disordered" evidence="2">
    <location>
        <begin position="1"/>
        <end position="72"/>
    </location>
</feature>
<accession>A0AAN7FLP6</accession>
<evidence type="ECO:0000313" key="4">
    <source>
        <dbReference type="EMBL" id="KAK4596023.1"/>
    </source>
</evidence>
<proteinExistence type="predicted"/>
<dbReference type="EMBL" id="JAXUIC010000003">
    <property type="protein sequence ID" value="KAK4596023.1"/>
    <property type="molecule type" value="Genomic_DNA"/>
</dbReference>
<evidence type="ECO:0000256" key="2">
    <source>
        <dbReference type="SAM" id="MobiDB-lite"/>
    </source>
</evidence>
<evidence type="ECO:0000259" key="3">
    <source>
        <dbReference type="Pfam" id="PF03107"/>
    </source>
</evidence>
<feature type="domain" description="DC1" evidence="3">
    <location>
        <begin position="515"/>
        <end position="563"/>
    </location>
</feature>
<keyword evidence="1" id="KW-0677">Repeat</keyword>
<feature type="domain" description="DC1" evidence="3">
    <location>
        <begin position="89"/>
        <end position="134"/>
    </location>
</feature>
<reference evidence="4 5" key="1">
    <citation type="journal article" date="2023" name="G3 (Bethesda)">
        <title>A haplotype-resolved chromosome-scale genome for Quercus rubra L. provides insights into the genetics of adaptive traits for red oak species.</title>
        <authorList>
            <person name="Kapoor B."/>
            <person name="Jenkins J."/>
            <person name="Schmutz J."/>
            <person name="Zhebentyayeva T."/>
            <person name="Kuelheim C."/>
            <person name="Coggeshall M."/>
            <person name="Heim C."/>
            <person name="Lasky J.R."/>
            <person name="Leites L."/>
            <person name="Islam-Faridi N."/>
            <person name="Romero-Severson J."/>
            <person name="DeLeo V.L."/>
            <person name="Lucas S.M."/>
            <person name="Lazic D."/>
            <person name="Gailing O."/>
            <person name="Carlson J."/>
            <person name="Staton M."/>
        </authorList>
    </citation>
    <scope>NUCLEOTIDE SEQUENCE [LARGE SCALE GENOMIC DNA]</scope>
    <source>
        <strain evidence="4">Pseudo-F2</strain>
    </source>
</reference>
<comment type="caution">
    <text evidence="4">The sequence shown here is derived from an EMBL/GenBank/DDBJ whole genome shotgun (WGS) entry which is preliminary data.</text>
</comment>
<dbReference type="PANTHER" id="PTHR32410:SF163">
    <property type="entry name" value="DC1 DOMAIN-CONTAINING PROTEIN"/>
    <property type="match status" value="1"/>
</dbReference>
<dbReference type="PANTHER" id="PTHR32410">
    <property type="entry name" value="CYSTEINE/HISTIDINE-RICH C1 DOMAIN FAMILY PROTEIN"/>
    <property type="match status" value="1"/>
</dbReference>
<feature type="domain" description="DC1" evidence="3">
    <location>
        <begin position="464"/>
        <end position="505"/>
    </location>
</feature>
<dbReference type="InterPro" id="IPR053192">
    <property type="entry name" value="Vacuole_Formation_Reg"/>
</dbReference>
<dbReference type="InterPro" id="IPR046349">
    <property type="entry name" value="C1-like_sf"/>
</dbReference>
<protein>
    <recommendedName>
        <fullName evidence="3">DC1 domain-containing protein</fullName>
    </recommendedName>
</protein>
<feature type="domain" description="DC1" evidence="3">
    <location>
        <begin position="257"/>
        <end position="306"/>
    </location>
</feature>
<feature type="compositionally biased region" description="Acidic residues" evidence="2">
    <location>
        <begin position="43"/>
        <end position="57"/>
    </location>
</feature>
<name>A0AAN7FLP6_QUERU</name>
<feature type="compositionally biased region" description="Basic and acidic residues" evidence="2">
    <location>
        <begin position="24"/>
        <end position="39"/>
    </location>
</feature>
<feature type="domain" description="DC1" evidence="3">
    <location>
        <begin position="356"/>
        <end position="401"/>
    </location>
</feature>
<evidence type="ECO:0000313" key="5">
    <source>
        <dbReference type="Proteomes" id="UP001324115"/>
    </source>
</evidence>
<evidence type="ECO:0000256" key="1">
    <source>
        <dbReference type="ARBA" id="ARBA00022737"/>
    </source>
</evidence>
<dbReference type="Pfam" id="PF03107">
    <property type="entry name" value="C1_2"/>
    <property type="match status" value="8"/>
</dbReference>
<gene>
    <name evidence="4" type="ORF">RGQ29_014201</name>
</gene>
<keyword evidence="5" id="KW-1185">Reference proteome</keyword>
<feature type="domain" description="DC1" evidence="3">
    <location>
        <begin position="411"/>
        <end position="453"/>
    </location>
</feature>
<feature type="domain" description="DC1" evidence="3">
    <location>
        <begin position="144"/>
        <end position="193"/>
    </location>
</feature>
<feature type="domain" description="DC1" evidence="3">
    <location>
        <begin position="205"/>
        <end position="247"/>
    </location>
</feature>
<feature type="compositionally biased region" description="Basic and acidic residues" evidence="2">
    <location>
        <begin position="1"/>
        <end position="11"/>
    </location>
</feature>
<dbReference type="SUPFAM" id="SSF57889">
    <property type="entry name" value="Cysteine-rich domain"/>
    <property type="match status" value="6"/>
</dbReference>
<dbReference type="InterPro" id="IPR004146">
    <property type="entry name" value="DC1"/>
</dbReference>